<dbReference type="PANTHER" id="PTHR46880:SF5">
    <property type="entry name" value="DUF4371 DOMAIN-CONTAINING PROTEIN"/>
    <property type="match status" value="1"/>
</dbReference>
<dbReference type="EMBL" id="OV696686">
    <property type="protein sequence ID" value="CAH1230504.1"/>
    <property type="molecule type" value="Genomic_DNA"/>
</dbReference>
<dbReference type="Pfam" id="PF05699">
    <property type="entry name" value="Dimer_Tnp_hAT"/>
    <property type="match status" value="1"/>
</dbReference>
<proteinExistence type="predicted"/>
<reference evidence="3" key="1">
    <citation type="submission" date="2022-01" db="EMBL/GenBank/DDBJ databases">
        <authorList>
            <person name="Braso-Vives M."/>
        </authorList>
    </citation>
    <scope>NUCLEOTIDE SEQUENCE</scope>
</reference>
<feature type="domain" description="TTF-type" evidence="2">
    <location>
        <begin position="185"/>
        <end position="263"/>
    </location>
</feature>
<feature type="compositionally biased region" description="Low complexity" evidence="1">
    <location>
        <begin position="20"/>
        <end position="30"/>
    </location>
</feature>
<feature type="compositionally biased region" description="Polar residues" evidence="1">
    <location>
        <begin position="54"/>
        <end position="64"/>
    </location>
</feature>
<dbReference type="InterPro" id="IPR006580">
    <property type="entry name" value="Znf_TTF"/>
</dbReference>
<sequence length="835" mass="92140">MPKRKKNTAGPLQGQQSMLSFFSKSSSSPPSKRPDIDINDDSDDSDNCDKSAEPTASSAVISTPQDPPGKEGVVKVTAPQDPPGKEGVVKVTAPQDPPGKEGVVKVTAPQDPPRKEGVVKVTAPQDPPRKEGVVNVTTPQDPPSKEGDVTDVKVTTPQDPPSKEGDVKVTTPQDPPSKESTSNPSNKKFARKWLNQFKWLVYDAKRDLMYCQICLDARRNNTFTSGTDNFRVGTMEIHLTIDDHKTAVEAENLRPNNVAVVVRRMLDAREEAVVAAMRNIYYLAKENIPSVKYASLNKLCEMQGCGALAALRVSENATYTHWDTVTDMQQAISDVLREDLHAKISTSKYIGTMTDESTDISVEKLLLTYINLITPEGKVEAHYLCNTQVTTCDAASITTTFKEQLASNNINLNSVTGMCTDGAAVMVGKTSGVVARLKEENPIITGTHCAPHKLNLAAQQAAKNFPSLQRYQRLVGNIYGYFSNSASRQARLKEMTDILETDSVKLKAIHAVRWLSYNEANLALHRTLPAVKEVLKTDGEELHDANAEGLAKAIMSYEFLAYNHLMCDILGAIAILSKGLQEDALSFASVQPAVESAVNTLRAMQLGNGGPKFADFLASITEVNGDDPHTLFKGERIKATPQMRQAVQRARNDYINQLIDNMETRFPDTGIVSAFKIFDPKNLPANRVARAQYGREELDTVLDHFCPAGRQPLVNRDGCRNEWMPFKELVRANYPDATFRSLVIHIMTQHAAYLPETAKLLQAVAVVPVTTVPCERGFSVQNRIKTKGRARLKASTLDVLMRINIEGPPITDFDFERALGKWRTAKPRRIFQQRP</sequence>
<accession>A0A8J9V8K3</accession>
<dbReference type="OrthoDB" id="10000786at2759"/>
<dbReference type="PANTHER" id="PTHR46880">
    <property type="entry name" value="RAS-ASSOCIATING DOMAIN-CONTAINING PROTEIN"/>
    <property type="match status" value="1"/>
</dbReference>
<feature type="region of interest" description="Disordered" evidence="1">
    <location>
        <begin position="1"/>
        <end position="186"/>
    </location>
</feature>
<dbReference type="SUPFAM" id="SSF53098">
    <property type="entry name" value="Ribonuclease H-like"/>
    <property type="match status" value="1"/>
</dbReference>
<name>A0A8J9V8K3_BRALA</name>
<dbReference type="InterPro" id="IPR057456">
    <property type="entry name" value="Znf_C17orf113"/>
</dbReference>
<keyword evidence="4" id="KW-1185">Reference proteome</keyword>
<dbReference type="AlphaFoldDB" id="A0A8J9V8K3"/>
<feature type="compositionally biased region" description="Acidic residues" evidence="1">
    <location>
        <begin position="37"/>
        <end position="46"/>
    </location>
</feature>
<gene>
    <name evidence="3" type="primary">ZNF862</name>
    <name evidence="3" type="ORF">BLAG_LOCUS1065</name>
</gene>
<dbReference type="GO" id="GO:0046983">
    <property type="term" value="F:protein dimerization activity"/>
    <property type="evidence" value="ECO:0007669"/>
    <property type="project" value="InterPro"/>
</dbReference>
<dbReference type="Proteomes" id="UP000838412">
    <property type="component" value="Chromosome 1"/>
</dbReference>
<evidence type="ECO:0000259" key="2">
    <source>
        <dbReference type="SMART" id="SM00597"/>
    </source>
</evidence>
<dbReference type="SMART" id="SM00597">
    <property type="entry name" value="ZnF_TTF"/>
    <property type="match status" value="1"/>
</dbReference>
<evidence type="ECO:0000313" key="3">
    <source>
        <dbReference type="EMBL" id="CAH1230504.1"/>
    </source>
</evidence>
<evidence type="ECO:0000313" key="4">
    <source>
        <dbReference type="Proteomes" id="UP000838412"/>
    </source>
</evidence>
<protein>
    <submittedName>
        <fullName evidence="3">ZNF862 protein</fullName>
    </submittedName>
</protein>
<evidence type="ECO:0000256" key="1">
    <source>
        <dbReference type="SAM" id="MobiDB-lite"/>
    </source>
</evidence>
<dbReference type="InterPro" id="IPR008906">
    <property type="entry name" value="HATC_C_dom"/>
</dbReference>
<dbReference type="Pfam" id="PF25431">
    <property type="entry name" value="zf-C17orf113"/>
    <property type="match status" value="1"/>
</dbReference>
<organism evidence="3 4">
    <name type="scientific">Branchiostoma lanceolatum</name>
    <name type="common">Common lancelet</name>
    <name type="synonym">Amphioxus lanceolatum</name>
    <dbReference type="NCBI Taxonomy" id="7740"/>
    <lineage>
        <taxon>Eukaryota</taxon>
        <taxon>Metazoa</taxon>
        <taxon>Chordata</taxon>
        <taxon>Cephalochordata</taxon>
        <taxon>Leptocardii</taxon>
        <taxon>Amphioxiformes</taxon>
        <taxon>Branchiostomatidae</taxon>
        <taxon>Branchiostoma</taxon>
    </lineage>
</organism>
<dbReference type="InterPro" id="IPR012337">
    <property type="entry name" value="RNaseH-like_sf"/>
</dbReference>